<gene>
    <name evidence="2" type="ordered locus">Rmar_0781</name>
</gene>
<dbReference type="HOGENOM" id="CLU_145226_3_1_10"/>
<keyword evidence="2" id="KW-0969">Cilium</keyword>
<keyword evidence="2" id="KW-0966">Cell projection</keyword>
<dbReference type="EMBL" id="CP001807">
    <property type="protein sequence ID" value="ACY47679.1"/>
    <property type="molecule type" value="Genomic_DNA"/>
</dbReference>
<reference evidence="2 3" key="1">
    <citation type="journal article" date="2009" name="Stand. Genomic Sci.">
        <title>Complete genome sequence of Rhodothermus marinus type strain (R-10).</title>
        <authorList>
            <person name="Nolan M."/>
            <person name="Tindall B.J."/>
            <person name="Pomrenke H."/>
            <person name="Lapidus A."/>
            <person name="Copeland A."/>
            <person name="Glavina Del Rio T."/>
            <person name="Lucas S."/>
            <person name="Chen F."/>
            <person name="Tice H."/>
            <person name="Cheng J.F."/>
            <person name="Saunders E."/>
            <person name="Han C."/>
            <person name="Bruce D."/>
            <person name="Goodwin L."/>
            <person name="Chain P."/>
            <person name="Pitluck S."/>
            <person name="Ovchinikova G."/>
            <person name="Pati A."/>
            <person name="Ivanova N."/>
            <person name="Mavromatis K."/>
            <person name="Chen A."/>
            <person name="Palaniappan K."/>
            <person name="Land M."/>
            <person name="Hauser L."/>
            <person name="Chang Y.J."/>
            <person name="Jeffries C.D."/>
            <person name="Brettin T."/>
            <person name="Goker M."/>
            <person name="Bristow J."/>
            <person name="Eisen J.A."/>
            <person name="Markowitz V."/>
            <person name="Hugenholtz P."/>
            <person name="Kyrpides N.C."/>
            <person name="Klenk H.P."/>
            <person name="Detter J.C."/>
        </authorList>
    </citation>
    <scope>NUCLEOTIDE SEQUENCE [LARGE SCALE GENOMIC DNA]</scope>
    <source>
        <strain evidence="3">ATCC 43812 / DSM 4252 / R-10</strain>
    </source>
</reference>
<name>D0MGC3_RHOM4</name>
<protein>
    <submittedName>
        <fullName evidence="2">Flagellar operon protein</fullName>
    </submittedName>
</protein>
<dbReference type="RefSeq" id="WP_012843291.1">
    <property type="nucleotide sequence ID" value="NC_013501.1"/>
</dbReference>
<dbReference type="AlphaFoldDB" id="D0MGC3"/>
<evidence type="ECO:0000313" key="2">
    <source>
        <dbReference type="EMBL" id="ACY47679.1"/>
    </source>
</evidence>
<feature type="compositionally biased region" description="Polar residues" evidence="1">
    <location>
        <begin position="14"/>
        <end position="24"/>
    </location>
</feature>
<dbReference type="Pfam" id="PF12611">
    <property type="entry name" value="Flagellar_put"/>
    <property type="match status" value="1"/>
</dbReference>
<keyword evidence="2" id="KW-0282">Flagellum</keyword>
<sequence>MKVQELAARVQPVPGTSTSPTQAPRTHDPPRSSFAEVLRQVQAPDEGVRLSAHARQRIAQRGIAFDDLLARQLTEAVQELSAKGAREALVLHPEAAFIVSVTNRTVVTALDRQEMQQRIFTQIDSAYIL</sequence>
<evidence type="ECO:0000256" key="1">
    <source>
        <dbReference type="SAM" id="MobiDB-lite"/>
    </source>
</evidence>
<dbReference type="Proteomes" id="UP000002221">
    <property type="component" value="Chromosome"/>
</dbReference>
<keyword evidence="3" id="KW-1185">Reference proteome</keyword>
<dbReference type="OrthoDB" id="165650at2"/>
<dbReference type="NCBIfam" id="TIGR02530">
    <property type="entry name" value="flg_new"/>
    <property type="match status" value="1"/>
</dbReference>
<proteinExistence type="predicted"/>
<dbReference type="KEGG" id="rmr:Rmar_0781"/>
<dbReference type="InterPro" id="IPR013367">
    <property type="entry name" value="Flagellar_put"/>
</dbReference>
<dbReference type="eggNOG" id="ENOG5032Y5R">
    <property type="taxonomic scope" value="Bacteria"/>
</dbReference>
<evidence type="ECO:0000313" key="3">
    <source>
        <dbReference type="Proteomes" id="UP000002221"/>
    </source>
</evidence>
<accession>D0MGC3</accession>
<feature type="region of interest" description="Disordered" evidence="1">
    <location>
        <begin position="1"/>
        <end position="31"/>
    </location>
</feature>
<organism evidence="2 3">
    <name type="scientific">Rhodothermus marinus (strain ATCC 43812 / DSM 4252 / R-10)</name>
    <name type="common">Rhodothermus obamensis</name>
    <dbReference type="NCBI Taxonomy" id="518766"/>
    <lineage>
        <taxon>Bacteria</taxon>
        <taxon>Pseudomonadati</taxon>
        <taxon>Rhodothermota</taxon>
        <taxon>Rhodothermia</taxon>
        <taxon>Rhodothermales</taxon>
        <taxon>Rhodothermaceae</taxon>
        <taxon>Rhodothermus</taxon>
    </lineage>
</organism>
<dbReference type="STRING" id="518766.Rmar_0781"/>